<proteinExistence type="predicted"/>
<accession>A0ABX7QJB3</accession>
<name>A0ABX7QJB3_9FLAO</name>
<dbReference type="RefSeq" id="WP_207297867.1">
    <property type="nucleotide sequence ID" value="NZ_CP071448.1"/>
</dbReference>
<keyword evidence="2" id="KW-1185">Reference proteome</keyword>
<protein>
    <submittedName>
        <fullName evidence="1">Uncharacterized protein</fullName>
    </submittedName>
</protein>
<dbReference type="Proteomes" id="UP000663440">
    <property type="component" value="Chromosome"/>
</dbReference>
<dbReference type="EMBL" id="CP071448">
    <property type="protein sequence ID" value="QSW90718.1"/>
    <property type="molecule type" value="Genomic_DNA"/>
</dbReference>
<organism evidence="1 2">
    <name type="scientific">Flavobacterium endoglycinae</name>
    <dbReference type="NCBI Taxonomy" id="2816357"/>
    <lineage>
        <taxon>Bacteria</taxon>
        <taxon>Pseudomonadati</taxon>
        <taxon>Bacteroidota</taxon>
        <taxon>Flavobacteriia</taxon>
        <taxon>Flavobacteriales</taxon>
        <taxon>Flavobacteriaceae</taxon>
        <taxon>Flavobacterium</taxon>
    </lineage>
</organism>
<reference evidence="1 2" key="1">
    <citation type="submission" date="2021-03" db="EMBL/GenBank/DDBJ databases">
        <title>Flavobacterium kribbensis sp. nov, an endophytic bacteria, isolated from soybean.</title>
        <authorList>
            <person name="Lee J."/>
            <person name="Seo J."/>
        </authorList>
    </citation>
    <scope>NUCLEOTIDE SEQUENCE [LARGE SCALE GENOMIC DNA]</scope>
    <source>
        <strain evidence="1 2">BB8</strain>
    </source>
</reference>
<sequence length="75" mass="8596">MSASKQSHANTIKKAMLVKQMLDEHYEAGNQSKMMAGILRTKISKVYPMSYRTLQRYLVIAKNQTEKTATQLTLF</sequence>
<evidence type="ECO:0000313" key="1">
    <source>
        <dbReference type="EMBL" id="QSW90718.1"/>
    </source>
</evidence>
<evidence type="ECO:0000313" key="2">
    <source>
        <dbReference type="Proteomes" id="UP000663440"/>
    </source>
</evidence>
<gene>
    <name evidence="1" type="ORF">J0383_07880</name>
</gene>